<dbReference type="AlphaFoldDB" id="A0A3B0RI06"/>
<protein>
    <recommendedName>
        <fullName evidence="1">DUF1330 domain-containing protein</fullName>
    </recommendedName>
</protein>
<dbReference type="InterPro" id="IPR010753">
    <property type="entry name" value="DUF1330"/>
</dbReference>
<evidence type="ECO:0000313" key="2">
    <source>
        <dbReference type="EMBL" id="VAV91341.1"/>
    </source>
</evidence>
<dbReference type="EMBL" id="UOEK01000006">
    <property type="protein sequence ID" value="VAV91341.1"/>
    <property type="molecule type" value="Genomic_DNA"/>
</dbReference>
<dbReference type="Pfam" id="PF07045">
    <property type="entry name" value="DUF1330"/>
    <property type="match status" value="1"/>
</dbReference>
<name>A0A3B0RI06_9ZZZZ</name>
<organism evidence="2">
    <name type="scientific">hydrothermal vent metagenome</name>
    <dbReference type="NCBI Taxonomy" id="652676"/>
    <lineage>
        <taxon>unclassified sequences</taxon>
        <taxon>metagenomes</taxon>
        <taxon>ecological metagenomes</taxon>
    </lineage>
</organism>
<accession>A0A3B0RI06</accession>
<feature type="domain" description="DUF1330" evidence="1">
    <location>
        <begin position="15"/>
        <end position="92"/>
    </location>
</feature>
<gene>
    <name evidence="2" type="ORF">MNBD_ACTINO02-2682</name>
</gene>
<dbReference type="Gene3D" id="3.30.70.100">
    <property type="match status" value="1"/>
</dbReference>
<dbReference type="InterPro" id="IPR011008">
    <property type="entry name" value="Dimeric_a/b-barrel"/>
</dbReference>
<reference evidence="2" key="1">
    <citation type="submission" date="2018-06" db="EMBL/GenBank/DDBJ databases">
        <authorList>
            <person name="Zhirakovskaya E."/>
        </authorList>
    </citation>
    <scope>NUCLEOTIDE SEQUENCE</scope>
</reference>
<dbReference type="SUPFAM" id="SSF54909">
    <property type="entry name" value="Dimeric alpha+beta barrel"/>
    <property type="match status" value="1"/>
</dbReference>
<proteinExistence type="predicted"/>
<evidence type="ECO:0000259" key="1">
    <source>
        <dbReference type="Pfam" id="PF07045"/>
    </source>
</evidence>
<sequence length="98" mass="10214">MATLLVTLTAAPDQDSARGRYVAGVQPLLKAAGGRPVKRLRVIDAIVGSAGTSMALVMDFDSADAIAAVFASAAYQALVDDRDMAFSNIEILITEDAE</sequence>